<dbReference type="GO" id="GO:0009279">
    <property type="term" value="C:cell outer membrane"/>
    <property type="evidence" value="ECO:0007669"/>
    <property type="project" value="UniProtKB-SubCell"/>
</dbReference>
<dbReference type="GO" id="GO:0051301">
    <property type="term" value="P:cell division"/>
    <property type="evidence" value="ECO:0007669"/>
    <property type="project" value="UniProtKB-UniRule"/>
</dbReference>
<dbReference type="PROSITE" id="PS51257">
    <property type="entry name" value="PROKAR_LIPOPROTEIN"/>
    <property type="match status" value="1"/>
</dbReference>
<dbReference type="HAMAP" id="MF_02204">
    <property type="entry name" value="Pal"/>
    <property type="match status" value="1"/>
</dbReference>
<dbReference type="eggNOG" id="COG2885">
    <property type="taxonomic scope" value="Bacteria"/>
</dbReference>
<dbReference type="InterPro" id="IPR050330">
    <property type="entry name" value="Bact_OuterMem_StrucFunc"/>
</dbReference>
<dbReference type="PANTHER" id="PTHR30329:SF21">
    <property type="entry name" value="LIPOPROTEIN YIAD-RELATED"/>
    <property type="match status" value="1"/>
</dbReference>
<keyword evidence="2 6" id="KW-0472">Membrane</keyword>
<organism evidence="9 10">
    <name type="scientific">Endozoicomonas montiporae</name>
    <dbReference type="NCBI Taxonomy" id="1027273"/>
    <lineage>
        <taxon>Bacteria</taxon>
        <taxon>Pseudomonadati</taxon>
        <taxon>Pseudomonadota</taxon>
        <taxon>Gammaproteobacteria</taxon>
        <taxon>Oceanospirillales</taxon>
        <taxon>Endozoicomonadaceae</taxon>
        <taxon>Endozoicomonas</taxon>
    </lineage>
</organism>
<keyword evidence="3 6" id="KW-0564">Palmitate</keyword>
<accession>A0A081N9X4</accession>
<dbReference type="InterPro" id="IPR039001">
    <property type="entry name" value="Pal"/>
</dbReference>
<dbReference type="Proteomes" id="UP000028006">
    <property type="component" value="Unassembled WGS sequence"/>
</dbReference>
<reference evidence="9 10" key="1">
    <citation type="submission" date="2014-06" db="EMBL/GenBank/DDBJ databases">
        <title>Whole Genome Sequences of Three Symbiotic Endozoicomonas Bacteria.</title>
        <authorList>
            <person name="Neave M.J."/>
            <person name="Apprill A."/>
            <person name="Voolstra C.R."/>
        </authorList>
    </citation>
    <scope>NUCLEOTIDE SEQUENCE [LARGE SCALE GENOMIC DNA]</scope>
    <source>
        <strain evidence="9 10">LMG 24815</strain>
    </source>
</reference>
<comment type="subcellular location">
    <subcellularLocation>
        <location evidence="6">Cell outer membrane</location>
        <topology evidence="6">Lipid-anchor</topology>
    </subcellularLocation>
</comment>
<evidence type="ECO:0000256" key="3">
    <source>
        <dbReference type="ARBA" id="ARBA00023139"/>
    </source>
</evidence>
<dbReference type="EMBL" id="JOKG01000001">
    <property type="protein sequence ID" value="KEQ15247.1"/>
    <property type="molecule type" value="Genomic_DNA"/>
</dbReference>
<comment type="function">
    <text evidence="6">Part of the Tol-Pal system, which plays a role in outer membrane invagination during cell division and is important for maintaining outer membrane integrity.</text>
</comment>
<keyword evidence="10" id="KW-1185">Reference proteome</keyword>
<dbReference type="InterPro" id="IPR006665">
    <property type="entry name" value="OmpA-like"/>
</dbReference>
<dbReference type="AlphaFoldDB" id="A0A081N9X4"/>
<comment type="subunit">
    <text evidence="6">The Tol-Pal system is composed of five core proteins: the inner membrane proteins TolA, TolQ and TolR, the periplasmic protein TolB and the outer membrane protein Pal. They form a network linking the inner and outer membranes and the peptidoglycan layer.</text>
</comment>
<evidence type="ECO:0000256" key="1">
    <source>
        <dbReference type="ARBA" id="ARBA00022729"/>
    </source>
</evidence>
<feature type="signal peptide" evidence="7">
    <location>
        <begin position="1"/>
        <end position="25"/>
    </location>
</feature>
<evidence type="ECO:0000256" key="5">
    <source>
        <dbReference type="ARBA" id="ARBA00023288"/>
    </source>
</evidence>
<dbReference type="InterPro" id="IPR006690">
    <property type="entry name" value="OMPA-like_CS"/>
</dbReference>
<dbReference type="RefSeq" id="WP_034873395.1">
    <property type="nucleotide sequence ID" value="NZ_JOKG01000001.1"/>
</dbReference>
<evidence type="ECO:0000313" key="10">
    <source>
        <dbReference type="Proteomes" id="UP000028006"/>
    </source>
</evidence>
<dbReference type="PROSITE" id="PS01068">
    <property type="entry name" value="OMPA_1"/>
    <property type="match status" value="1"/>
</dbReference>
<feature type="domain" description="OmpA-like" evidence="8">
    <location>
        <begin position="74"/>
        <end position="190"/>
    </location>
</feature>
<dbReference type="PRINTS" id="PR01021">
    <property type="entry name" value="OMPADOMAIN"/>
</dbReference>
<evidence type="ECO:0000259" key="8">
    <source>
        <dbReference type="PROSITE" id="PS51123"/>
    </source>
</evidence>
<feature type="chain" id="PRO_5001760625" description="Peptidoglycan-associated lipoprotein" evidence="7">
    <location>
        <begin position="26"/>
        <end position="190"/>
    </location>
</feature>
<evidence type="ECO:0000313" key="9">
    <source>
        <dbReference type="EMBL" id="KEQ15247.1"/>
    </source>
</evidence>
<keyword evidence="6" id="KW-0131">Cell cycle</keyword>
<dbReference type="PROSITE" id="PS51123">
    <property type="entry name" value="OMPA_2"/>
    <property type="match status" value="1"/>
</dbReference>
<keyword evidence="4 6" id="KW-0998">Cell outer membrane</keyword>
<gene>
    <name evidence="6" type="primary">pal</name>
    <name evidence="9" type="ORF">GZ77_00755</name>
</gene>
<keyword evidence="5 6" id="KW-0449">Lipoprotein</keyword>
<dbReference type="InterPro" id="IPR006664">
    <property type="entry name" value="OMP_bac"/>
</dbReference>
<evidence type="ECO:0000256" key="7">
    <source>
        <dbReference type="SAM" id="SignalP"/>
    </source>
</evidence>
<proteinExistence type="inferred from homology"/>
<evidence type="ECO:0000256" key="6">
    <source>
        <dbReference type="HAMAP-Rule" id="MF_02204"/>
    </source>
</evidence>
<dbReference type="SUPFAM" id="SSF103088">
    <property type="entry name" value="OmpA-like"/>
    <property type="match status" value="1"/>
</dbReference>
<dbReference type="InterPro" id="IPR036737">
    <property type="entry name" value="OmpA-like_sf"/>
</dbReference>
<dbReference type="CDD" id="cd07185">
    <property type="entry name" value="OmpA_C-like"/>
    <property type="match status" value="1"/>
</dbReference>
<evidence type="ECO:0000256" key="4">
    <source>
        <dbReference type="ARBA" id="ARBA00023237"/>
    </source>
</evidence>
<sequence length="190" mass="20551">MRIANYVKAATFAASALWLAGCASTGGESTSSVETSITPEETVVTENVVIETMPVLDPAVQAVMDSGDVQASAEEVEMLLDRDTFNFAFDSSRLSDSDYKALDVQAAYLNSDQGKGKKIIVQGHTDERGTRTYNLALGERRANAVKDYLEAKGVASSRIEVISFGFEKPVDPAHNEAAWAKNRRAQIVIN</sequence>
<evidence type="ECO:0000256" key="2">
    <source>
        <dbReference type="ARBA" id="ARBA00023136"/>
    </source>
</evidence>
<dbReference type="Pfam" id="PF00691">
    <property type="entry name" value="OmpA"/>
    <property type="match status" value="1"/>
</dbReference>
<keyword evidence="6" id="KW-0132">Cell division</keyword>
<comment type="caution">
    <text evidence="9">The sequence shown here is derived from an EMBL/GenBank/DDBJ whole genome shotgun (WGS) entry which is preliminary data.</text>
</comment>
<keyword evidence="1 6" id="KW-0732">Signal</keyword>
<name>A0A081N9X4_9GAMM</name>
<dbReference type="Gene3D" id="3.30.1330.60">
    <property type="entry name" value="OmpA-like domain"/>
    <property type="match status" value="1"/>
</dbReference>
<comment type="similarity">
    <text evidence="6">Belongs to the Pal lipoprotein family.</text>
</comment>
<dbReference type="PANTHER" id="PTHR30329">
    <property type="entry name" value="STATOR ELEMENT OF FLAGELLAR MOTOR COMPLEX"/>
    <property type="match status" value="1"/>
</dbReference>
<protein>
    <recommendedName>
        <fullName evidence="6">Peptidoglycan-associated lipoprotein</fullName>
        <shortName evidence="6">PAL</shortName>
    </recommendedName>
</protein>